<reference evidence="2" key="1">
    <citation type="journal article" date="2019" name="Int. J. Syst. Evol. Microbiol.">
        <title>The Global Catalogue of Microorganisms (GCM) 10K type strain sequencing project: providing services to taxonomists for standard genome sequencing and annotation.</title>
        <authorList>
            <consortium name="The Broad Institute Genomics Platform"/>
            <consortium name="The Broad Institute Genome Sequencing Center for Infectious Disease"/>
            <person name="Wu L."/>
            <person name="Ma J."/>
        </authorList>
    </citation>
    <scope>NUCLEOTIDE SEQUENCE [LARGE SCALE GENOMIC DNA]</scope>
    <source>
        <strain evidence="2">LMG 24813</strain>
    </source>
</reference>
<keyword evidence="2" id="KW-1185">Reference proteome</keyword>
<dbReference type="Proteomes" id="UP001595848">
    <property type="component" value="Unassembled WGS sequence"/>
</dbReference>
<organism evidence="1 2">
    <name type="scientific">Candidimonas humi</name>
    <dbReference type="NCBI Taxonomy" id="683355"/>
    <lineage>
        <taxon>Bacteria</taxon>
        <taxon>Pseudomonadati</taxon>
        <taxon>Pseudomonadota</taxon>
        <taxon>Betaproteobacteria</taxon>
        <taxon>Burkholderiales</taxon>
        <taxon>Alcaligenaceae</taxon>
        <taxon>Candidimonas</taxon>
    </lineage>
</organism>
<gene>
    <name evidence="1" type="ORF">ACFOY1_18810</name>
</gene>
<dbReference type="EMBL" id="JBHSBV010000008">
    <property type="protein sequence ID" value="MFC4203005.1"/>
    <property type="molecule type" value="Genomic_DNA"/>
</dbReference>
<dbReference type="RefSeq" id="WP_217966607.1">
    <property type="nucleotide sequence ID" value="NZ_JAHTBN010000016.1"/>
</dbReference>
<sequence length="54" mass="5791">MKNPLLTTIFWLALLAFFAWDWACSGPVDVRQEPPLIALGSGQAPSGGHCAATY</sequence>
<evidence type="ECO:0000313" key="2">
    <source>
        <dbReference type="Proteomes" id="UP001595848"/>
    </source>
</evidence>
<protein>
    <submittedName>
        <fullName evidence="1">Uncharacterized protein</fullName>
    </submittedName>
</protein>
<proteinExistence type="predicted"/>
<evidence type="ECO:0000313" key="1">
    <source>
        <dbReference type="EMBL" id="MFC4203005.1"/>
    </source>
</evidence>
<accession>A0ABV8P4F0</accession>
<comment type="caution">
    <text evidence="1">The sequence shown here is derived from an EMBL/GenBank/DDBJ whole genome shotgun (WGS) entry which is preliminary data.</text>
</comment>
<name>A0ABV8P4F0_9BURK</name>